<dbReference type="InterPro" id="IPR004875">
    <property type="entry name" value="DDE_SF_endonuclease_dom"/>
</dbReference>
<dbReference type="AlphaFoldDB" id="A0A6A5RKQ1"/>
<reference evidence="2" key="1">
    <citation type="journal article" date="2020" name="Stud. Mycol.">
        <title>101 Dothideomycetes genomes: a test case for predicting lifestyles and emergence of pathogens.</title>
        <authorList>
            <person name="Haridas S."/>
            <person name="Albert R."/>
            <person name="Binder M."/>
            <person name="Bloem J."/>
            <person name="Labutti K."/>
            <person name="Salamov A."/>
            <person name="Andreopoulos B."/>
            <person name="Baker S."/>
            <person name="Barry K."/>
            <person name="Bills G."/>
            <person name="Bluhm B."/>
            <person name="Cannon C."/>
            <person name="Castanera R."/>
            <person name="Culley D."/>
            <person name="Daum C."/>
            <person name="Ezra D."/>
            <person name="Gonzalez J."/>
            <person name="Henrissat B."/>
            <person name="Kuo A."/>
            <person name="Liang C."/>
            <person name="Lipzen A."/>
            <person name="Lutzoni F."/>
            <person name="Magnuson J."/>
            <person name="Mondo S."/>
            <person name="Nolan M."/>
            <person name="Ohm R."/>
            <person name="Pangilinan J."/>
            <person name="Park H.-J."/>
            <person name="Ramirez L."/>
            <person name="Alfaro M."/>
            <person name="Sun H."/>
            <person name="Tritt A."/>
            <person name="Yoshinaga Y."/>
            <person name="Zwiers L.-H."/>
            <person name="Turgeon B."/>
            <person name="Goodwin S."/>
            <person name="Spatafora J."/>
            <person name="Crous P."/>
            <person name="Grigoriev I."/>
        </authorList>
    </citation>
    <scope>NUCLEOTIDE SEQUENCE</scope>
    <source>
        <strain evidence="2">CBS 183.55</strain>
    </source>
</reference>
<sequence length="124" mass="14004">YSLKPKHTYNIDEKGFAIRVLGRSKQVFSRPTICADSTALPLGIIFASKNSTIQSCWVADIYPGKHSAHVASSPSGWTNNKIGLAWLEQVFDRYTKPKARLKYQLLIVDGYGSHQTQKFIKYCH</sequence>
<dbReference type="OrthoDB" id="3695345at2759"/>
<dbReference type="GO" id="GO:0003676">
    <property type="term" value="F:nucleic acid binding"/>
    <property type="evidence" value="ECO:0007669"/>
    <property type="project" value="InterPro"/>
</dbReference>
<evidence type="ECO:0000313" key="3">
    <source>
        <dbReference type="Proteomes" id="UP000800082"/>
    </source>
</evidence>
<feature type="domain" description="DDE-1" evidence="1">
    <location>
        <begin position="33"/>
        <end position="119"/>
    </location>
</feature>
<evidence type="ECO:0000313" key="2">
    <source>
        <dbReference type="EMBL" id="KAF1928033.1"/>
    </source>
</evidence>
<proteinExistence type="predicted"/>
<organism evidence="2 3">
    <name type="scientific">Didymella exigua CBS 183.55</name>
    <dbReference type="NCBI Taxonomy" id="1150837"/>
    <lineage>
        <taxon>Eukaryota</taxon>
        <taxon>Fungi</taxon>
        <taxon>Dikarya</taxon>
        <taxon>Ascomycota</taxon>
        <taxon>Pezizomycotina</taxon>
        <taxon>Dothideomycetes</taxon>
        <taxon>Pleosporomycetidae</taxon>
        <taxon>Pleosporales</taxon>
        <taxon>Pleosporineae</taxon>
        <taxon>Didymellaceae</taxon>
        <taxon>Didymella</taxon>
    </lineage>
</organism>
<evidence type="ECO:0000259" key="1">
    <source>
        <dbReference type="Pfam" id="PF03184"/>
    </source>
</evidence>
<name>A0A6A5RKQ1_9PLEO</name>
<dbReference type="EMBL" id="ML978970">
    <property type="protein sequence ID" value="KAF1928033.1"/>
    <property type="molecule type" value="Genomic_DNA"/>
</dbReference>
<protein>
    <submittedName>
        <fullName evidence="2">CENP-B protein</fullName>
    </submittedName>
</protein>
<feature type="non-terminal residue" evidence="2">
    <location>
        <position position="1"/>
    </location>
</feature>
<dbReference type="RefSeq" id="XP_033448285.1">
    <property type="nucleotide sequence ID" value="XM_033596082.1"/>
</dbReference>
<keyword evidence="3" id="KW-1185">Reference proteome</keyword>
<dbReference type="Pfam" id="PF03184">
    <property type="entry name" value="DDE_1"/>
    <property type="match status" value="1"/>
</dbReference>
<dbReference type="Proteomes" id="UP000800082">
    <property type="component" value="Unassembled WGS sequence"/>
</dbReference>
<dbReference type="GeneID" id="54353749"/>
<accession>A0A6A5RKQ1</accession>
<gene>
    <name evidence="2" type="ORF">M421DRAFT_63740</name>
</gene>